<evidence type="ECO:0000256" key="6">
    <source>
        <dbReference type="SAM" id="Coils"/>
    </source>
</evidence>
<gene>
    <name evidence="4 7" type="primary">fliE</name>
    <name evidence="7" type="ORF">G3M70_17240</name>
</gene>
<dbReference type="GO" id="GO:0003774">
    <property type="term" value="F:cytoskeletal motor activity"/>
    <property type="evidence" value="ECO:0007669"/>
    <property type="project" value="InterPro"/>
</dbReference>
<evidence type="ECO:0000256" key="3">
    <source>
        <dbReference type="ARBA" id="ARBA00023143"/>
    </source>
</evidence>
<dbReference type="KEGG" id="nli:G3M70_17240"/>
<dbReference type="AlphaFoldDB" id="A0A7T0BZ16"/>
<sequence length="106" mass="11454">MQDITVKTNLKSVLNPGLSNLEAKPAAAAGEGEEGSFIETLSDSIQKVNELQKEADVAIEKLATGESNSVHGAMLAVSKADTAFRLTMQVRNKMVEAYQEVMRMQV</sequence>
<proteinExistence type="inferred from homology"/>
<dbReference type="PRINTS" id="PR01006">
    <property type="entry name" value="FLGHOOKFLIE"/>
</dbReference>
<reference evidence="7 8" key="1">
    <citation type="submission" date="2020-02" db="EMBL/GenBank/DDBJ databases">
        <title>Genomic and physiological characterization of two novel Nitrospinaceae genera.</title>
        <authorList>
            <person name="Mueller A.J."/>
            <person name="Jung M.-Y."/>
            <person name="Strachan C.R."/>
            <person name="Herbold C.W."/>
            <person name="Kirkegaard R.H."/>
            <person name="Daims H."/>
        </authorList>
    </citation>
    <scope>NUCLEOTIDE SEQUENCE [LARGE SCALE GENOMIC DNA]</scope>
    <source>
        <strain evidence="7">EB</strain>
    </source>
</reference>
<organism evidence="7 8">
    <name type="scientific">Candidatus Nitronauta litoralis</name>
    <dbReference type="NCBI Taxonomy" id="2705533"/>
    <lineage>
        <taxon>Bacteria</taxon>
        <taxon>Pseudomonadati</taxon>
        <taxon>Nitrospinota/Tectimicrobiota group</taxon>
        <taxon>Nitrospinota</taxon>
        <taxon>Nitrospinia</taxon>
        <taxon>Nitrospinales</taxon>
        <taxon>Nitrospinaceae</taxon>
        <taxon>Candidatus Nitronauta</taxon>
    </lineage>
</organism>
<evidence type="ECO:0000256" key="1">
    <source>
        <dbReference type="ARBA" id="ARBA00004117"/>
    </source>
</evidence>
<dbReference type="PANTHER" id="PTHR34653">
    <property type="match status" value="1"/>
</dbReference>
<feature type="coiled-coil region" evidence="6">
    <location>
        <begin position="41"/>
        <end position="68"/>
    </location>
</feature>
<accession>A0A7T0BZ16</accession>
<evidence type="ECO:0000256" key="5">
    <source>
        <dbReference type="NCBIfam" id="TIGR00205"/>
    </source>
</evidence>
<protein>
    <recommendedName>
        <fullName evidence="4 5">Flagellar hook-basal body complex protein FliE</fullName>
    </recommendedName>
</protein>
<dbReference type="HAMAP" id="MF_00724">
    <property type="entry name" value="FliE"/>
    <property type="match status" value="1"/>
</dbReference>
<evidence type="ECO:0000313" key="8">
    <source>
        <dbReference type="Proteomes" id="UP000594688"/>
    </source>
</evidence>
<comment type="similarity">
    <text evidence="2 4">Belongs to the FliE family.</text>
</comment>
<keyword evidence="7" id="KW-0969">Cilium</keyword>
<dbReference type="GO" id="GO:0071973">
    <property type="term" value="P:bacterial-type flagellum-dependent cell motility"/>
    <property type="evidence" value="ECO:0007669"/>
    <property type="project" value="InterPro"/>
</dbReference>
<evidence type="ECO:0000256" key="4">
    <source>
        <dbReference type="HAMAP-Rule" id="MF_00724"/>
    </source>
</evidence>
<dbReference type="NCBIfam" id="TIGR00205">
    <property type="entry name" value="fliE"/>
    <property type="match status" value="1"/>
</dbReference>
<name>A0A7T0BZ16_9BACT</name>
<keyword evidence="7" id="KW-0282">Flagellum</keyword>
<dbReference type="PANTHER" id="PTHR34653:SF1">
    <property type="entry name" value="FLAGELLAR HOOK-BASAL BODY COMPLEX PROTEIN FLIE"/>
    <property type="match status" value="1"/>
</dbReference>
<evidence type="ECO:0000313" key="7">
    <source>
        <dbReference type="EMBL" id="QPJ63523.1"/>
    </source>
</evidence>
<dbReference type="InterPro" id="IPR001624">
    <property type="entry name" value="FliE"/>
</dbReference>
<dbReference type="Proteomes" id="UP000594688">
    <property type="component" value="Chromosome"/>
</dbReference>
<dbReference type="GO" id="GO:0009425">
    <property type="term" value="C:bacterial-type flagellum basal body"/>
    <property type="evidence" value="ECO:0007669"/>
    <property type="project" value="UniProtKB-SubCell"/>
</dbReference>
<dbReference type="GO" id="GO:0005198">
    <property type="term" value="F:structural molecule activity"/>
    <property type="evidence" value="ECO:0007669"/>
    <property type="project" value="UniProtKB-UniRule"/>
</dbReference>
<comment type="subcellular location">
    <subcellularLocation>
        <location evidence="1 4">Bacterial flagellum basal body</location>
    </subcellularLocation>
</comment>
<evidence type="ECO:0000256" key="2">
    <source>
        <dbReference type="ARBA" id="ARBA00009272"/>
    </source>
</evidence>
<dbReference type="EMBL" id="CP048685">
    <property type="protein sequence ID" value="QPJ63523.1"/>
    <property type="molecule type" value="Genomic_DNA"/>
</dbReference>
<keyword evidence="7" id="KW-0966">Cell projection</keyword>
<dbReference type="Pfam" id="PF02049">
    <property type="entry name" value="FliE"/>
    <property type="match status" value="1"/>
</dbReference>
<keyword evidence="6" id="KW-0175">Coiled coil</keyword>
<keyword evidence="3 4" id="KW-0975">Bacterial flagellum</keyword>